<name>A0A9P0YTV8_CUSEU</name>
<evidence type="ECO:0000256" key="1">
    <source>
        <dbReference type="SAM" id="MobiDB-lite"/>
    </source>
</evidence>
<comment type="caution">
    <text evidence="2">The sequence shown here is derived from an EMBL/GenBank/DDBJ whole genome shotgun (WGS) entry which is preliminary data.</text>
</comment>
<gene>
    <name evidence="2" type="ORF">CEURO_LOCUS5440</name>
</gene>
<evidence type="ECO:0000313" key="3">
    <source>
        <dbReference type="Proteomes" id="UP001152484"/>
    </source>
</evidence>
<feature type="region of interest" description="Disordered" evidence="1">
    <location>
        <begin position="231"/>
        <end position="253"/>
    </location>
</feature>
<protein>
    <submittedName>
        <fullName evidence="2">Uncharacterized protein</fullName>
    </submittedName>
</protein>
<dbReference type="AlphaFoldDB" id="A0A9P0YTV8"/>
<dbReference type="EMBL" id="CAMAPE010000009">
    <property type="protein sequence ID" value="CAH9074999.1"/>
    <property type="molecule type" value="Genomic_DNA"/>
</dbReference>
<keyword evidence="3" id="KW-1185">Reference proteome</keyword>
<dbReference type="Proteomes" id="UP001152484">
    <property type="component" value="Unassembled WGS sequence"/>
</dbReference>
<accession>A0A9P0YTV8</accession>
<reference evidence="2" key="1">
    <citation type="submission" date="2022-07" db="EMBL/GenBank/DDBJ databases">
        <authorList>
            <person name="Macas J."/>
            <person name="Novak P."/>
            <person name="Neumann P."/>
        </authorList>
    </citation>
    <scope>NUCLEOTIDE SEQUENCE</scope>
</reference>
<sequence>MQLHSSVFSSSGTSFALYNLFPPFIFFVSSQHSFLLSIILIRSIYNAEQISFFNLYLYSVTLLEDKDSYEELKSKESNAKSQDLMLKAAGGRKKGGKVTGFAAASIYFFPSVSTYENIPQQSYEDKLLQKRVEQVEKSNNALLDTNKELVQFKESASATIAEMQAIITTMKMAQPLQHDAFMNVIPNMQQGTFMSSVPHNQQSAYINISPQQPHVGSFMSMLMPQPSQVFNNGYNHSNRGEKGCEDVEDDLNQ</sequence>
<dbReference type="OrthoDB" id="1264970at2759"/>
<proteinExistence type="predicted"/>
<organism evidence="2 3">
    <name type="scientific">Cuscuta europaea</name>
    <name type="common">European dodder</name>
    <dbReference type="NCBI Taxonomy" id="41803"/>
    <lineage>
        <taxon>Eukaryota</taxon>
        <taxon>Viridiplantae</taxon>
        <taxon>Streptophyta</taxon>
        <taxon>Embryophyta</taxon>
        <taxon>Tracheophyta</taxon>
        <taxon>Spermatophyta</taxon>
        <taxon>Magnoliopsida</taxon>
        <taxon>eudicotyledons</taxon>
        <taxon>Gunneridae</taxon>
        <taxon>Pentapetalae</taxon>
        <taxon>asterids</taxon>
        <taxon>lamiids</taxon>
        <taxon>Solanales</taxon>
        <taxon>Convolvulaceae</taxon>
        <taxon>Cuscuteae</taxon>
        <taxon>Cuscuta</taxon>
        <taxon>Cuscuta subgen. Cuscuta</taxon>
    </lineage>
</organism>
<evidence type="ECO:0000313" key="2">
    <source>
        <dbReference type="EMBL" id="CAH9074999.1"/>
    </source>
</evidence>